<keyword evidence="2" id="KW-0812">Transmembrane</keyword>
<proteinExistence type="predicted"/>
<feature type="region of interest" description="Disordered" evidence="1">
    <location>
        <begin position="1"/>
        <end position="33"/>
    </location>
</feature>
<comment type="caution">
    <text evidence="3">The sequence shown here is derived from an EMBL/GenBank/DDBJ whole genome shotgun (WGS) entry which is preliminary data.</text>
</comment>
<evidence type="ECO:0000313" key="3">
    <source>
        <dbReference type="EMBL" id="NOV95945.1"/>
    </source>
</evidence>
<keyword evidence="2" id="KW-0472">Membrane</keyword>
<evidence type="ECO:0000256" key="2">
    <source>
        <dbReference type="SAM" id="Phobius"/>
    </source>
</evidence>
<dbReference type="RefSeq" id="WP_171782196.1">
    <property type="nucleotide sequence ID" value="NZ_JABEZU010000001.1"/>
</dbReference>
<name>A0ABX2A245_9MICO</name>
<dbReference type="EMBL" id="JABEZU010000001">
    <property type="protein sequence ID" value="NOV95945.1"/>
    <property type="molecule type" value="Genomic_DNA"/>
</dbReference>
<dbReference type="Proteomes" id="UP000757540">
    <property type="component" value="Unassembled WGS sequence"/>
</dbReference>
<dbReference type="Pfam" id="PF13803">
    <property type="entry name" value="DUF4184"/>
    <property type="match status" value="1"/>
</dbReference>
<reference evidence="3 4" key="1">
    <citation type="submission" date="2020-05" db="EMBL/GenBank/DDBJ databases">
        <title>Genomic Encyclopedia of Type Strains, Phase III (KMG-III): the genomes of soil and plant-associated and newly described type strains.</title>
        <authorList>
            <person name="Whitman W."/>
        </authorList>
    </citation>
    <scope>NUCLEOTIDE SEQUENCE [LARGE SCALE GENOMIC DNA]</scope>
    <source>
        <strain evidence="3 4">KCTC 19046</strain>
    </source>
</reference>
<gene>
    <name evidence="3" type="ORF">HDG69_000498</name>
</gene>
<keyword evidence="2" id="KW-1133">Transmembrane helix</keyword>
<feature type="transmembrane region" description="Helical" evidence="2">
    <location>
        <begin position="59"/>
        <end position="80"/>
    </location>
</feature>
<accession>A0ABX2A245</accession>
<dbReference type="InterPro" id="IPR025238">
    <property type="entry name" value="DUF4184"/>
</dbReference>
<evidence type="ECO:0000313" key="4">
    <source>
        <dbReference type="Proteomes" id="UP000757540"/>
    </source>
</evidence>
<sequence>MALVRARPGPVRRRRALGARPGPGGDLADADSATHPGRWIVERVEWLQTPHAGLLGSQWAQYVSGVLGVAVLVGYTVWWLRRRPVTRREPRVRHATTWALAAPAVPVAGTP</sequence>
<keyword evidence="4" id="KW-1185">Reference proteome</keyword>
<organism evidence="3 4">
    <name type="scientific">Isoptericola halotolerans</name>
    <dbReference type="NCBI Taxonomy" id="300560"/>
    <lineage>
        <taxon>Bacteria</taxon>
        <taxon>Bacillati</taxon>
        <taxon>Actinomycetota</taxon>
        <taxon>Actinomycetes</taxon>
        <taxon>Micrococcales</taxon>
        <taxon>Promicromonosporaceae</taxon>
        <taxon>Isoptericola</taxon>
    </lineage>
</organism>
<evidence type="ECO:0000256" key="1">
    <source>
        <dbReference type="SAM" id="MobiDB-lite"/>
    </source>
</evidence>
<protein>
    <submittedName>
        <fullName evidence="3">Iron-regulated membrane protein</fullName>
    </submittedName>
</protein>